<evidence type="ECO:0000259" key="5">
    <source>
        <dbReference type="Pfam" id="PF01464"/>
    </source>
</evidence>
<evidence type="ECO:0000313" key="6">
    <source>
        <dbReference type="EMBL" id="SOB87506.1"/>
    </source>
</evidence>
<dbReference type="Pfam" id="PF01464">
    <property type="entry name" value="SLT"/>
    <property type="match status" value="1"/>
</dbReference>
<evidence type="ECO:0000256" key="1">
    <source>
        <dbReference type="ARBA" id="ARBA00007734"/>
    </source>
</evidence>
<dbReference type="InterPro" id="IPR023346">
    <property type="entry name" value="Lysozyme-like_dom_sf"/>
</dbReference>
<sequence>MRSTLVFALLASTLPIAAQAEGVAAVAAPIADSAAVTPVDARFPTTSAAPKGDGIPDQLDGEQRAAYRAVFASIRAGRWSDAQLALDAMKPGPLHPIATAEIYTAKGSPKVALEPVLALLSQAPELPQAPQLARLAKSRGAVELPQLPVEQRLIWVDGAPNRQRARAVRSDAAAAELTVAMAPLIKEDRGAEAEALVESKAALLTPEALTEWRQRVAWIYYVAGDDAGARRMAALAQAGAGEWAAQGDWVAGLAAWRTRDFAGAGTAFSRVAQRASDTDLRAAGAFWASRADMAAGRPDLVQGRLQLAAQYPETFYGQLARQSLGVTAALASAGEKTTAEDWQELARRPNVRVAAALVEVGEGDLADAVLRQQAKIGDPRDFPALTRLAGRLDLPATQLWLSHNCPQGVRPAMASRYPSPNWQPDGGWRVDKELVFAHTLQESRFRIGVVSPAGAYGLMQIMPAAATDIARAKGLTALDRAALTRPSTNIEVGQSYLEKLRDQPATGGLLPKVIAAYNAGPLPVSVWNAQMRDGGDPLLYIESIPYWETRGYVMTVLRNYWMYEGQAGKASVSRAALAQGLWPKFPGMRGTKAVRVSARDLAGGHAARAN</sequence>
<organism evidence="6 7">
    <name type="scientific">Sphingomonas guangdongensis</name>
    <dbReference type="NCBI Taxonomy" id="1141890"/>
    <lineage>
        <taxon>Bacteria</taxon>
        <taxon>Pseudomonadati</taxon>
        <taxon>Pseudomonadota</taxon>
        <taxon>Alphaproteobacteria</taxon>
        <taxon>Sphingomonadales</taxon>
        <taxon>Sphingomonadaceae</taxon>
        <taxon>Sphingomonas</taxon>
    </lineage>
</organism>
<dbReference type="AlphaFoldDB" id="A0A285R048"/>
<dbReference type="PANTHER" id="PTHR37423">
    <property type="entry name" value="SOLUBLE LYTIC MUREIN TRANSGLYCOSYLASE-RELATED"/>
    <property type="match status" value="1"/>
</dbReference>
<evidence type="ECO:0000256" key="4">
    <source>
        <dbReference type="SAM" id="SignalP"/>
    </source>
</evidence>
<dbReference type="GO" id="GO:0004553">
    <property type="term" value="F:hydrolase activity, hydrolyzing O-glycosyl compounds"/>
    <property type="evidence" value="ECO:0007669"/>
    <property type="project" value="InterPro"/>
</dbReference>
<dbReference type="RefSeq" id="WP_179641028.1">
    <property type="nucleotide sequence ID" value="NZ_OBMI01000003.1"/>
</dbReference>
<comment type="similarity">
    <text evidence="2">Belongs to the virb1 family.</text>
</comment>
<reference evidence="6 7" key="1">
    <citation type="submission" date="2017-07" db="EMBL/GenBank/DDBJ databases">
        <authorList>
            <person name="Sun Z.S."/>
            <person name="Albrecht U."/>
            <person name="Echele G."/>
            <person name="Lee C.C."/>
        </authorList>
    </citation>
    <scope>NUCLEOTIDE SEQUENCE [LARGE SCALE GENOMIC DNA]</scope>
    <source>
        <strain evidence="6 7">CGMCC 1.12672</strain>
    </source>
</reference>
<keyword evidence="7" id="KW-1185">Reference proteome</keyword>
<comment type="similarity">
    <text evidence="1">Belongs to the transglycosylase Slt family.</text>
</comment>
<evidence type="ECO:0000256" key="3">
    <source>
        <dbReference type="ARBA" id="ARBA00022729"/>
    </source>
</evidence>
<proteinExistence type="inferred from homology"/>
<dbReference type="CDD" id="cd13401">
    <property type="entry name" value="Slt70-like"/>
    <property type="match status" value="1"/>
</dbReference>
<feature type="chain" id="PRO_5013012905" evidence="4">
    <location>
        <begin position="21"/>
        <end position="610"/>
    </location>
</feature>
<feature type="domain" description="Transglycosylase SLT" evidence="5">
    <location>
        <begin position="428"/>
        <end position="533"/>
    </location>
</feature>
<dbReference type="GO" id="GO:0042597">
    <property type="term" value="C:periplasmic space"/>
    <property type="evidence" value="ECO:0007669"/>
    <property type="project" value="InterPro"/>
</dbReference>
<dbReference type="Gene3D" id="1.10.530.10">
    <property type="match status" value="1"/>
</dbReference>
<accession>A0A285R048</accession>
<dbReference type="EMBL" id="OBMI01000003">
    <property type="protein sequence ID" value="SOB87506.1"/>
    <property type="molecule type" value="Genomic_DNA"/>
</dbReference>
<dbReference type="SUPFAM" id="SSF53955">
    <property type="entry name" value="Lysozyme-like"/>
    <property type="match status" value="1"/>
</dbReference>
<dbReference type="SUPFAM" id="SSF48435">
    <property type="entry name" value="Bacterial muramidases"/>
    <property type="match status" value="1"/>
</dbReference>
<protein>
    <submittedName>
        <fullName evidence="6">Soluble lytic murein transglycosylase</fullName>
    </submittedName>
</protein>
<dbReference type="Gene3D" id="1.25.20.10">
    <property type="entry name" value="Bacterial muramidases"/>
    <property type="match status" value="1"/>
</dbReference>
<dbReference type="InterPro" id="IPR008939">
    <property type="entry name" value="Lytic_TGlycosylase_superhlx_U"/>
</dbReference>
<feature type="signal peptide" evidence="4">
    <location>
        <begin position="1"/>
        <end position="20"/>
    </location>
</feature>
<evidence type="ECO:0000256" key="2">
    <source>
        <dbReference type="ARBA" id="ARBA00009387"/>
    </source>
</evidence>
<keyword evidence="3 4" id="KW-0732">Signal</keyword>
<name>A0A285R048_9SPHN</name>
<dbReference type="Proteomes" id="UP000219494">
    <property type="component" value="Unassembled WGS sequence"/>
</dbReference>
<dbReference type="InterPro" id="IPR008258">
    <property type="entry name" value="Transglycosylase_SLT_dom_1"/>
</dbReference>
<dbReference type="PANTHER" id="PTHR37423:SF2">
    <property type="entry name" value="MEMBRANE-BOUND LYTIC MUREIN TRANSGLYCOSYLASE C"/>
    <property type="match status" value="1"/>
</dbReference>
<evidence type="ECO:0000313" key="7">
    <source>
        <dbReference type="Proteomes" id="UP000219494"/>
    </source>
</evidence>
<gene>
    <name evidence="6" type="ORF">SAMN06297144_2638</name>
</gene>